<dbReference type="PANTHER" id="PTHR45945:SF3">
    <property type="entry name" value="REGULATOR OF G-PROTEIN SIGNALING LOCO"/>
    <property type="match status" value="1"/>
</dbReference>
<dbReference type="GO" id="GO:0005737">
    <property type="term" value="C:cytoplasm"/>
    <property type="evidence" value="ECO:0007669"/>
    <property type="project" value="TreeGrafter"/>
</dbReference>
<evidence type="ECO:0000313" key="3">
    <source>
        <dbReference type="WBParaSite" id="nRc.2.0.1.t37263-RA"/>
    </source>
</evidence>
<dbReference type="Gene3D" id="1.10.196.10">
    <property type="match status" value="1"/>
</dbReference>
<dbReference type="GO" id="GO:0005886">
    <property type="term" value="C:plasma membrane"/>
    <property type="evidence" value="ECO:0007669"/>
    <property type="project" value="TreeGrafter"/>
</dbReference>
<organism evidence="2 3">
    <name type="scientific">Romanomermis culicivorax</name>
    <name type="common">Nematode worm</name>
    <dbReference type="NCBI Taxonomy" id="13658"/>
    <lineage>
        <taxon>Eukaryota</taxon>
        <taxon>Metazoa</taxon>
        <taxon>Ecdysozoa</taxon>
        <taxon>Nematoda</taxon>
        <taxon>Enoplea</taxon>
        <taxon>Dorylaimia</taxon>
        <taxon>Mermithida</taxon>
        <taxon>Mermithoidea</taxon>
        <taxon>Mermithidae</taxon>
        <taxon>Romanomermis</taxon>
    </lineage>
</organism>
<evidence type="ECO:0000256" key="1">
    <source>
        <dbReference type="SAM" id="MobiDB-lite"/>
    </source>
</evidence>
<evidence type="ECO:0000313" key="2">
    <source>
        <dbReference type="Proteomes" id="UP000887565"/>
    </source>
</evidence>
<dbReference type="InterPro" id="IPR024066">
    <property type="entry name" value="RGS_subdom1/3"/>
</dbReference>
<reference evidence="3" key="1">
    <citation type="submission" date="2022-11" db="UniProtKB">
        <authorList>
            <consortium name="WormBaseParasite"/>
        </authorList>
    </citation>
    <scope>IDENTIFICATION</scope>
</reference>
<dbReference type="SUPFAM" id="SSF54236">
    <property type="entry name" value="Ubiquitin-like"/>
    <property type="match status" value="1"/>
</dbReference>
<dbReference type="GO" id="GO:0005096">
    <property type="term" value="F:GTPase activator activity"/>
    <property type="evidence" value="ECO:0007669"/>
    <property type="project" value="InterPro"/>
</dbReference>
<dbReference type="InterPro" id="IPR046995">
    <property type="entry name" value="RGS10/12/14-like"/>
</dbReference>
<feature type="compositionally biased region" description="Low complexity" evidence="1">
    <location>
        <begin position="105"/>
        <end position="116"/>
    </location>
</feature>
<dbReference type="PANTHER" id="PTHR45945">
    <property type="entry name" value="REGULATOR OF G-PROTEIN SIGNALING LOCO"/>
    <property type="match status" value="1"/>
</dbReference>
<sequence>MKYDCYPRFLKSDEYNRCWTMAVEKNETLPCMRQKFLNNVNDAQLQYQKEFDAHLSRKFSGSAVSLHKTIQDFEKDHVRHQLAGDEYQKKRKSLLPWKSNFIGRSNNNTNSNNNNNNKDKRKNNNNSAENMPANAQMSSQKQKSQQQHPRSTLSKFPTFEIDNYRQSAANNLTADRKHAWRSGKHASTPAAGSENLHLYGQLVGSSRESWISNRSSHEGEEECFVSVAVSSASSPFSSNILLIPPPDVVPHPDPPSSPKNCRSSLSNSHVANDAISENYLPPLRPSSSPTILSQCTIILPFREKVLADLEPNISVKEWLYKNAPIWNLNPDATDILDFTTNESVELSQPAERVLANKTIRLEGGVLFKLEIPLIKDQKIDSSLKRKLIGVKAASDSTAAQALRPILSKYGLNLDEMIVTITGSNEILPNHAPISQADNRKLIVLTQEEFQEWVHRDSRELRQHTGCDSMSHRSTEEGHWPTGDVWHVEYV</sequence>
<dbReference type="GO" id="GO:0008277">
    <property type="term" value="P:regulation of G protein-coupled receptor signaling pathway"/>
    <property type="evidence" value="ECO:0007669"/>
    <property type="project" value="TreeGrafter"/>
</dbReference>
<dbReference type="AlphaFoldDB" id="A0A915KEN3"/>
<feature type="region of interest" description="Disordered" evidence="1">
    <location>
        <begin position="98"/>
        <end position="159"/>
    </location>
</feature>
<keyword evidence="2" id="KW-1185">Reference proteome</keyword>
<accession>A0A915KEN3</accession>
<dbReference type="Proteomes" id="UP000887565">
    <property type="component" value="Unplaced"/>
</dbReference>
<feature type="compositionally biased region" description="Low complexity" evidence="1">
    <location>
        <begin position="124"/>
        <end position="147"/>
    </location>
</feature>
<dbReference type="GO" id="GO:0005634">
    <property type="term" value="C:nucleus"/>
    <property type="evidence" value="ECO:0007669"/>
    <property type="project" value="TreeGrafter"/>
</dbReference>
<dbReference type="WBParaSite" id="nRc.2.0.1.t37263-RA">
    <property type="protein sequence ID" value="nRc.2.0.1.t37263-RA"/>
    <property type="gene ID" value="nRc.2.0.1.g37263"/>
</dbReference>
<protein>
    <submittedName>
        <fullName evidence="3">BRCT domain-containing protein</fullName>
    </submittedName>
</protein>
<name>A0A915KEN3_ROMCU</name>
<dbReference type="InterPro" id="IPR029071">
    <property type="entry name" value="Ubiquitin-like_domsf"/>
</dbReference>
<proteinExistence type="predicted"/>
<dbReference type="Gene3D" id="3.10.20.90">
    <property type="entry name" value="Phosphatidylinositol 3-kinase Catalytic Subunit, Chain A, domain 1"/>
    <property type="match status" value="1"/>
</dbReference>